<feature type="transmembrane region" description="Helical" evidence="5">
    <location>
        <begin position="76"/>
        <end position="94"/>
    </location>
</feature>
<sequence length="147" mass="15130">MVLPVTLTIAAACAVVNLWLAMRIVPGRMRGKVMLGDGGDERLFALQRAHANFIEYAPFALILIAGIELAGGSPSWLWGLGGAFVAVRIAHGLGMTRPAPNPLRAVGALGTWVLLAALAGWALAIAYTDGARPAPVPLAPATDGPSA</sequence>
<accession>A0A2A4I089</accession>
<evidence type="ECO:0000256" key="5">
    <source>
        <dbReference type="SAM" id="Phobius"/>
    </source>
</evidence>
<dbReference type="InterPro" id="IPR023352">
    <property type="entry name" value="MAPEG-like_dom_sf"/>
</dbReference>
<dbReference type="AlphaFoldDB" id="A0A2A4I089"/>
<dbReference type="SUPFAM" id="SSF161084">
    <property type="entry name" value="MAPEG domain-like"/>
    <property type="match status" value="1"/>
</dbReference>
<dbReference type="Gene3D" id="1.20.120.550">
    <property type="entry name" value="Membrane associated eicosanoid/glutathione metabolism-like domain"/>
    <property type="match status" value="1"/>
</dbReference>
<dbReference type="InterPro" id="IPR001129">
    <property type="entry name" value="Membr-assoc_MAPEG"/>
</dbReference>
<feature type="transmembrane region" description="Helical" evidence="5">
    <location>
        <begin position="106"/>
        <end position="127"/>
    </location>
</feature>
<protein>
    <submittedName>
        <fullName evidence="6">GST-like protein</fullName>
    </submittedName>
</protein>
<comment type="subcellular location">
    <subcellularLocation>
        <location evidence="1">Membrane</location>
    </subcellularLocation>
</comment>
<dbReference type="Pfam" id="PF01124">
    <property type="entry name" value="MAPEG"/>
    <property type="match status" value="1"/>
</dbReference>
<name>A0A2A4I089_9SPHN</name>
<evidence type="ECO:0000256" key="4">
    <source>
        <dbReference type="ARBA" id="ARBA00023136"/>
    </source>
</evidence>
<feature type="transmembrane region" description="Helical" evidence="5">
    <location>
        <begin position="6"/>
        <end position="25"/>
    </location>
</feature>
<dbReference type="GO" id="GO:0016020">
    <property type="term" value="C:membrane"/>
    <property type="evidence" value="ECO:0007669"/>
    <property type="project" value="UniProtKB-SubCell"/>
</dbReference>
<gene>
    <name evidence="6" type="ORF">COA17_09915</name>
</gene>
<dbReference type="Proteomes" id="UP000218784">
    <property type="component" value="Unassembled WGS sequence"/>
</dbReference>
<dbReference type="PANTHER" id="PTHR35814">
    <property type="match status" value="1"/>
</dbReference>
<reference evidence="6 7" key="1">
    <citation type="submission" date="2017-09" db="EMBL/GenBank/DDBJ databases">
        <title>Sphingomonas ginsenosidimutans KACC 14949, whole genome shotgun sequence.</title>
        <authorList>
            <person name="Feng G."/>
            <person name="Zhu H."/>
        </authorList>
    </citation>
    <scope>NUCLEOTIDE SEQUENCE [LARGE SCALE GENOMIC DNA]</scope>
    <source>
        <strain evidence="6 7">KACC 14949</strain>
    </source>
</reference>
<keyword evidence="7" id="KW-1185">Reference proteome</keyword>
<keyword evidence="3 5" id="KW-1133">Transmembrane helix</keyword>
<evidence type="ECO:0000256" key="3">
    <source>
        <dbReference type="ARBA" id="ARBA00022989"/>
    </source>
</evidence>
<dbReference type="EMBL" id="NWVD01000003">
    <property type="protein sequence ID" value="PCG09345.1"/>
    <property type="molecule type" value="Genomic_DNA"/>
</dbReference>
<keyword evidence="2 5" id="KW-0812">Transmembrane</keyword>
<organism evidence="6 7">
    <name type="scientific">Sphingomonas ginsenosidimutans</name>
    <dbReference type="NCBI Taxonomy" id="862134"/>
    <lineage>
        <taxon>Bacteria</taxon>
        <taxon>Pseudomonadati</taxon>
        <taxon>Pseudomonadota</taxon>
        <taxon>Alphaproteobacteria</taxon>
        <taxon>Sphingomonadales</taxon>
        <taxon>Sphingomonadaceae</taxon>
        <taxon>Sphingomonas</taxon>
    </lineage>
</organism>
<comment type="caution">
    <text evidence="6">The sequence shown here is derived from an EMBL/GenBank/DDBJ whole genome shotgun (WGS) entry which is preliminary data.</text>
</comment>
<keyword evidence="4 5" id="KW-0472">Membrane</keyword>
<evidence type="ECO:0000256" key="1">
    <source>
        <dbReference type="ARBA" id="ARBA00004370"/>
    </source>
</evidence>
<dbReference type="PANTHER" id="PTHR35814:SF1">
    <property type="entry name" value="GLUTATHIONE S-TRANSFERASE-RELATED"/>
    <property type="match status" value="1"/>
</dbReference>
<feature type="transmembrane region" description="Helical" evidence="5">
    <location>
        <begin position="53"/>
        <end position="70"/>
    </location>
</feature>
<evidence type="ECO:0000313" key="7">
    <source>
        <dbReference type="Proteomes" id="UP000218784"/>
    </source>
</evidence>
<evidence type="ECO:0000313" key="6">
    <source>
        <dbReference type="EMBL" id="PCG09345.1"/>
    </source>
</evidence>
<proteinExistence type="predicted"/>
<evidence type="ECO:0000256" key="2">
    <source>
        <dbReference type="ARBA" id="ARBA00022692"/>
    </source>
</evidence>